<protein>
    <submittedName>
        <fullName evidence="3">Uncharacterized protein</fullName>
    </submittedName>
</protein>
<feature type="transmembrane region" description="Helical" evidence="2">
    <location>
        <begin position="6"/>
        <end position="25"/>
    </location>
</feature>
<organism evidence="3">
    <name type="scientific">bioreactor metagenome</name>
    <dbReference type="NCBI Taxonomy" id="1076179"/>
    <lineage>
        <taxon>unclassified sequences</taxon>
        <taxon>metagenomes</taxon>
        <taxon>ecological metagenomes</taxon>
    </lineage>
</organism>
<proteinExistence type="predicted"/>
<evidence type="ECO:0000256" key="2">
    <source>
        <dbReference type="SAM" id="Phobius"/>
    </source>
</evidence>
<feature type="coiled-coil region" evidence="1">
    <location>
        <begin position="165"/>
        <end position="222"/>
    </location>
</feature>
<feature type="transmembrane region" description="Helical" evidence="2">
    <location>
        <begin position="37"/>
        <end position="58"/>
    </location>
</feature>
<keyword evidence="2" id="KW-0812">Transmembrane</keyword>
<gene>
    <name evidence="3" type="ORF">SDC9_145943</name>
</gene>
<dbReference type="AlphaFoldDB" id="A0A645EDD3"/>
<dbReference type="Pfam" id="PF06541">
    <property type="entry name" value="ABC_trans_CmpB"/>
    <property type="match status" value="1"/>
</dbReference>
<sequence>MTLDLLILYFFCYSLLGYIVEVVYCSIGERRLVNRGFLHGPYLPIYGFGALLILLFFSRFSDNFLVLFLLSVLGTSALEYLTSYLLEVLFHAKLWDYTSYPLNIHGRVCALNSTLFGLLSLSLIYVIHPTLVQVFSKISEPMLSVSARLVLLIISIDTTSSVFRMAAFQKQLGDFRLKVREIEERIDLVAKLKPTKNLENLRERLDGEREMLRQRLERASQRILDAFPSITSANEEKRLLFEVLKKSAREGRVHRKEQRLKIRRMIGKLGRRRNDHA</sequence>
<accession>A0A645EDD3</accession>
<comment type="caution">
    <text evidence="3">The sequence shown here is derived from an EMBL/GenBank/DDBJ whole genome shotgun (WGS) entry which is preliminary data.</text>
</comment>
<feature type="transmembrane region" description="Helical" evidence="2">
    <location>
        <begin position="64"/>
        <end position="86"/>
    </location>
</feature>
<keyword evidence="2" id="KW-0472">Membrane</keyword>
<keyword evidence="2" id="KW-1133">Transmembrane helix</keyword>
<dbReference type="InterPro" id="IPR010540">
    <property type="entry name" value="CmpB_TMEM229"/>
</dbReference>
<evidence type="ECO:0000256" key="1">
    <source>
        <dbReference type="SAM" id="Coils"/>
    </source>
</evidence>
<reference evidence="3" key="1">
    <citation type="submission" date="2019-08" db="EMBL/GenBank/DDBJ databases">
        <authorList>
            <person name="Kucharzyk K."/>
            <person name="Murdoch R.W."/>
            <person name="Higgins S."/>
            <person name="Loffler F."/>
        </authorList>
    </citation>
    <scope>NUCLEOTIDE SEQUENCE</scope>
</reference>
<evidence type="ECO:0000313" key="3">
    <source>
        <dbReference type="EMBL" id="MPM98753.1"/>
    </source>
</evidence>
<feature type="transmembrane region" description="Helical" evidence="2">
    <location>
        <begin position="107"/>
        <end position="127"/>
    </location>
</feature>
<name>A0A645EDD3_9ZZZZ</name>
<keyword evidence="1" id="KW-0175">Coiled coil</keyword>
<dbReference type="EMBL" id="VSSQ01044883">
    <property type="protein sequence ID" value="MPM98753.1"/>
    <property type="molecule type" value="Genomic_DNA"/>
</dbReference>